<dbReference type="AlphaFoldDB" id="A0A369QS01"/>
<evidence type="ECO:0000256" key="1">
    <source>
        <dbReference type="SAM" id="MobiDB-lite"/>
    </source>
</evidence>
<dbReference type="RefSeq" id="WP_115375294.1">
    <property type="nucleotide sequence ID" value="NZ_QASA01000001.1"/>
</dbReference>
<dbReference type="Proteomes" id="UP000253919">
    <property type="component" value="Unassembled WGS sequence"/>
</dbReference>
<sequence>MENNEQNAPDKNENYIASQDPAGQNTENHEEEGGTDYSEHGQGGQGAKSTDGDENSSHDQGNEESIAGREDS</sequence>
<protein>
    <submittedName>
        <fullName evidence="2">Uncharacterized protein</fullName>
    </submittedName>
</protein>
<evidence type="ECO:0000313" key="2">
    <source>
        <dbReference type="EMBL" id="RDC66435.1"/>
    </source>
</evidence>
<reference evidence="2 3" key="1">
    <citation type="submission" date="2018-04" db="EMBL/GenBank/DDBJ databases">
        <title>Adhaeribacter sp. HMF7616 genome sequencing and assembly.</title>
        <authorList>
            <person name="Kang H."/>
            <person name="Kang J."/>
            <person name="Cha I."/>
            <person name="Kim H."/>
            <person name="Joh K."/>
        </authorList>
    </citation>
    <scope>NUCLEOTIDE SEQUENCE [LARGE SCALE GENOMIC DNA]</scope>
    <source>
        <strain evidence="2 3">HMF7616</strain>
    </source>
</reference>
<feature type="compositionally biased region" description="Polar residues" evidence="1">
    <location>
        <begin position="14"/>
        <end position="26"/>
    </location>
</feature>
<dbReference type="EMBL" id="QASA01000001">
    <property type="protein sequence ID" value="RDC66435.1"/>
    <property type="molecule type" value="Genomic_DNA"/>
</dbReference>
<accession>A0A369QS01</accession>
<gene>
    <name evidence="2" type="ORF">AHMF7616_05066</name>
</gene>
<feature type="region of interest" description="Disordered" evidence="1">
    <location>
        <begin position="1"/>
        <end position="72"/>
    </location>
</feature>
<evidence type="ECO:0000313" key="3">
    <source>
        <dbReference type="Proteomes" id="UP000253919"/>
    </source>
</evidence>
<proteinExistence type="predicted"/>
<dbReference type="OrthoDB" id="9871104at2"/>
<keyword evidence="3" id="KW-1185">Reference proteome</keyword>
<name>A0A369QS01_9BACT</name>
<comment type="caution">
    <text evidence="2">The sequence shown here is derived from an EMBL/GenBank/DDBJ whole genome shotgun (WGS) entry which is preliminary data.</text>
</comment>
<organism evidence="2 3">
    <name type="scientific">Adhaeribacter pallidiroseus</name>
    <dbReference type="NCBI Taxonomy" id="2072847"/>
    <lineage>
        <taxon>Bacteria</taxon>
        <taxon>Pseudomonadati</taxon>
        <taxon>Bacteroidota</taxon>
        <taxon>Cytophagia</taxon>
        <taxon>Cytophagales</taxon>
        <taxon>Hymenobacteraceae</taxon>
        <taxon>Adhaeribacter</taxon>
    </lineage>
</organism>
<feature type="compositionally biased region" description="Basic and acidic residues" evidence="1">
    <location>
        <begin position="55"/>
        <end position="72"/>
    </location>
</feature>